<dbReference type="InterPro" id="IPR036890">
    <property type="entry name" value="HATPase_C_sf"/>
</dbReference>
<dbReference type="Gene3D" id="3.30.565.10">
    <property type="entry name" value="Histidine kinase-like ATPase, C-terminal domain"/>
    <property type="match status" value="1"/>
</dbReference>
<feature type="domain" description="NIT" evidence="7">
    <location>
        <begin position="69"/>
        <end position="323"/>
    </location>
</feature>
<evidence type="ECO:0000313" key="8">
    <source>
        <dbReference type="EMBL" id="MFD1830975.1"/>
    </source>
</evidence>
<proteinExistence type="predicted"/>
<keyword evidence="9" id="KW-1185">Reference proteome</keyword>
<dbReference type="RefSeq" id="WP_380900446.1">
    <property type="nucleotide sequence ID" value="NZ_JBHUFU010000008.1"/>
</dbReference>
<organism evidence="8 9">
    <name type="scientific">Streptomyces desertarenae</name>
    <dbReference type="NCBI Taxonomy" id="2666184"/>
    <lineage>
        <taxon>Bacteria</taxon>
        <taxon>Bacillati</taxon>
        <taxon>Actinomycetota</taxon>
        <taxon>Actinomycetes</taxon>
        <taxon>Kitasatosporales</taxon>
        <taxon>Streptomycetaceae</taxon>
        <taxon>Streptomyces</taxon>
    </lineage>
</organism>
<reference evidence="9" key="1">
    <citation type="journal article" date="2019" name="Int. J. Syst. Evol. Microbiol.">
        <title>The Global Catalogue of Microorganisms (GCM) 10K type strain sequencing project: providing services to taxonomists for standard genome sequencing and annotation.</title>
        <authorList>
            <consortium name="The Broad Institute Genomics Platform"/>
            <consortium name="The Broad Institute Genome Sequencing Center for Infectious Disease"/>
            <person name="Wu L."/>
            <person name="Ma J."/>
        </authorList>
    </citation>
    <scope>NUCLEOTIDE SEQUENCE [LARGE SCALE GENOMIC DNA]</scope>
    <source>
        <strain evidence="9">CGMCC 4.7455</strain>
    </source>
</reference>
<comment type="caution">
    <text evidence="8">The sequence shown here is derived from an EMBL/GenBank/DDBJ whole genome shotgun (WGS) entry which is preliminary data.</text>
</comment>
<sequence>MALRARAPKRRGRSASETFHLSSLRTALLVLTVIPSLALVALWGTSTAQLARDWQAQRDEKALAAQAGTPANTVYFNLQEERRLTAEALAAPGDRTRTALREQRARTDEALDAFHSLSAVEASEAPEELRENVSLTRTDMLRIDRIREDVDDGVATQNEAFRYFTELIAADLRLFEALSRSKNSEVTAQARVLIDLFWAKEMLSREDALLARGWQTRRISPTEYGNLAEWIGAQQFLLESRISPHLPHKDLLLYRRMTTGGDWQTKSDVERSLLGAHSHGGAPGIPLPDSRTEWRRSVDALTPQFQKLIMTRTMDLNAVGDEAVRGLRNRLLGASAIGLAGVLLVIWISLRVAGSMRRRISSLRDEALEMETKLPQVVERLRNGESVDPDTEVPEVSHASDDLGRLGQALNLARRSAVETAVRETEQHRGFERLLQRIARRTQLLIGLQMRKLDEMERRHEDPEVLEGLFDLDHLTARLRRYEENLVILGGGQPQRRWRKPVKVLDVLRAALGEVQDYRRIQIEVDGQPWLTGRAVGPLVHVLAELMENAAAFSKPPTPVEVRAGRVGRGLVVEIEDRGLGMEQEEYERINRLVADPPQMDMLSRADDARLGLYVVSRLASGLGLGVEFRPSVFGGTRVIVHVPEELVADGPGTGDAPRGGRRRGTPAREAGGESPRHEADGHGADGAPEDGAEREDGPRTALPVRSRGRAMSAVVPSAAGPRTAPGTGRTGAEHAGASAPGEDEPAAQHPRDAASAGEDTRAGGTGGDPEPDAATRPLPRRVRQASLAPELREPAPRTGADDEDTLTLRSEPARSGAAIGAFQRQSRIARRRAAAPDDASSSSTGGSTPGQSRPTTEDRT</sequence>
<dbReference type="InterPro" id="IPR010910">
    <property type="entry name" value="Nitrate/nitrite_sensing_bac"/>
</dbReference>
<dbReference type="SUPFAM" id="SSF55874">
    <property type="entry name" value="ATPase domain of HSP90 chaperone/DNA topoisomerase II/histidine kinase"/>
    <property type="match status" value="1"/>
</dbReference>
<evidence type="ECO:0000256" key="4">
    <source>
        <dbReference type="ARBA" id="ARBA00022679"/>
    </source>
</evidence>
<feature type="region of interest" description="Disordered" evidence="6">
    <location>
        <begin position="648"/>
        <end position="861"/>
    </location>
</feature>
<evidence type="ECO:0000256" key="2">
    <source>
        <dbReference type="ARBA" id="ARBA00012438"/>
    </source>
</evidence>
<dbReference type="PROSITE" id="PS50906">
    <property type="entry name" value="NIT"/>
    <property type="match status" value="1"/>
</dbReference>
<name>A0ABW4PLJ9_9ACTN</name>
<accession>A0ABW4PLJ9</accession>
<feature type="compositionally biased region" description="Low complexity" evidence="6">
    <location>
        <begin position="719"/>
        <end position="728"/>
    </location>
</feature>
<dbReference type="EMBL" id="JBHUFU010000008">
    <property type="protein sequence ID" value="MFD1830975.1"/>
    <property type="molecule type" value="Genomic_DNA"/>
</dbReference>
<feature type="compositionally biased region" description="Low complexity" evidence="6">
    <location>
        <begin position="837"/>
        <end position="855"/>
    </location>
</feature>
<dbReference type="PANTHER" id="PTHR45436:SF5">
    <property type="entry name" value="SENSOR HISTIDINE KINASE TRCS"/>
    <property type="match status" value="1"/>
</dbReference>
<dbReference type="EC" id="2.7.13.3" evidence="2"/>
<protein>
    <recommendedName>
        <fullName evidence="2">histidine kinase</fullName>
        <ecNumber evidence="2">2.7.13.3</ecNumber>
    </recommendedName>
</protein>
<keyword evidence="5" id="KW-0418">Kinase</keyword>
<feature type="compositionally biased region" description="Basic and acidic residues" evidence="6">
    <location>
        <begin position="671"/>
        <end position="684"/>
    </location>
</feature>
<dbReference type="Pfam" id="PF08376">
    <property type="entry name" value="NIT"/>
    <property type="match status" value="1"/>
</dbReference>
<dbReference type="Pfam" id="PF02518">
    <property type="entry name" value="HATPase_c"/>
    <property type="match status" value="1"/>
</dbReference>
<dbReference type="Proteomes" id="UP001597365">
    <property type="component" value="Unassembled WGS sequence"/>
</dbReference>
<comment type="catalytic activity">
    <reaction evidence="1">
        <text>ATP + protein L-histidine = ADP + protein N-phospho-L-histidine.</text>
        <dbReference type="EC" id="2.7.13.3"/>
    </reaction>
</comment>
<dbReference type="InterPro" id="IPR003594">
    <property type="entry name" value="HATPase_dom"/>
</dbReference>
<evidence type="ECO:0000256" key="3">
    <source>
        <dbReference type="ARBA" id="ARBA00022553"/>
    </source>
</evidence>
<dbReference type="PANTHER" id="PTHR45436">
    <property type="entry name" value="SENSOR HISTIDINE KINASE YKOH"/>
    <property type="match status" value="1"/>
</dbReference>
<keyword evidence="3" id="KW-0597">Phosphoprotein</keyword>
<gene>
    <name evidence="8" type="ORF">ACFSJS_15015</name>
</gene>
<evidence type="ECO:0000256" key="1">
    <source>
        <dbReference type="ARBA" id="ARBA00000085"/>
    </source>
</evidence>
<keyword evidence="4" id="KW-0808">Transferase</keyword>
<evidence type="ECO:0000256" key="5">
    <source>
        <dbReference type="ARBA" id="ARBA00022777"/>
    </source>
</evidence>
<dbReference type="InterPro" id="IPR013587">
    <property type="entry name" value="Nitrate/nitrite_sensing"/>
</dbReference>
<dbReference type="InterPro" id="IPR050428">
    <property type="entry name" value="TCS_sensor_his_kinase"/>
</dbReference>
<evidence type="ECO:0000313" key="9">
    <source>
        <dbReference type="Proteomes" id="UP001597365"/>
    </source>
</evidence>
<dbReference type="SMART" id="SM00387">
    <property type="entry name" value="HATPase_c"/>
    <property type="match status" value="1"/>
</dbReference>
<evidence type="ECO:0000256" key="6">
    <source>
        <dbReference type="SAM" id="MobiDB-lite"/>
    </source>
</evidence>
<evidence type="ECO:0000259" key="7">
    <source>
        <dbReference type="PROSITE" id="PS50906"/>
    </source>
</evidence>